<accession>A0A4Q0MC21</accession>
<feature type="chain" id="PRO_5020889018" evidence="1">
    <location>
        <begin position="37"/>
        <end position="357"/>
    </location>
</feature>
<dbReference type="Pfam" id="PF09084">
    <property type="entry name" value="NMT1"/>
    <property type="match status" value="1"/>
</dbReference>
<dbReference type="Gene3D" id="3.40.190.10">
    <property type="entry name" value="Periplasmic binding protein-like II"/>
    <property type="match status" value="2"/>
</dbReference>
<dbReference type="EMBL" id="RYFI01000016">
    <property type="protein sequence ID" value="RXF70888.1"/>
    <property type="molecule type" value="Genomic_DNA"/>
</dbReference>
<feature type="signal peptide" evidence="1">
    <location>
        <begin position="1"/>
        <end position="36"/>
    </location>
</feature>
<dbReference type="SUPFAM" id="SSF53850">
    <property type="entry name" value="Periplasmic binding protein-like II"/>
    <property type="match status" value="1"/>
</dbReference>
<evidence type="ECO:0000256" key="1">
    <source>
        <dbReference type="SAM" id="SignalP"/>
    </source>
</evidence>
<keyword evidence="1" id="KW-0732">Signal</keyword>
<dbReference type="Proteomes" id="UP000289708">
    <property type="component" value="Unassembled WGS sequence"/>
</dbReference>
<organism evidence="3 4">
    <name type="scientific">Hansschlegelia zhihuaiae</name>
    <dbReference type="NCBI Taxonomy" id="405005"/>
    <lineage>
        <taxon>Bacteria</taxon>
        <taxon>Pseudomonadati</taxon>
        <taxon>Pseudomonadota</taxon>
        <taxon>Alphaproteobacteria</taxon>
        <taxon>Hyphomicrobiales</taxon>
        <taxon>Methylopilaceae</taxon>
        <taxon>Hansschlegelia</taxon>
    </lineage>
</organism>
<name>A0A4Q0MC21_9HYPH</name>
<feature type="domain" description="SsuA/THI5-like" evidence="2">
    <location>
        <begin position="56"/>
        <end position="264"/>
    </location>
</feature>
<proteinExistence type="predicted"/>
<sequence>MTFTDDPDQETSMTPIRALWTAAAAAVLLACGGASAAELKTVTLLQPVPQIDIRNAPWAVAEQKGYLAEEGLKVQIQTVKGASVLIQQIVNGSAQYGMPPPENAVVAYSKGAPLKFFFGFTSRSPFPLAVLEDGPIKTIADLKDKTIGLHSLTAVQFYTTQAILSSADLKLDRDFKLVDVGAGPAALKALQTGQVAALATNTLNYAGFENRGAKFRYLMSPQVAPIFGWSMMTSSAYLEANRAEAVGMARAFNRGQQFCREEPKACIAAYYKKFPETLPPGVSDEQAAKDQERVLASFLADAPKPDGQPWGYYDPKAWTAVVDYMLATGQLDKAVDPAGLYTNDLLADINGPSRPRT</sequence>
<comment type="caution">
    <text evidence="3">The sequence shown here is derived from an EMBL/GenBank/DDBJ whole genome shotgun (WGS) entry which is preliminary data.</text>
</comment>
<dbReference type="GO" id="GO:0009228">
    <property type="term" value="P:thiamine biosynthetic process"/>
    <property type="evidence" value="ECO:0007669"/>
    <property type="project" value="InterPro"/>
</dbReference>
<keyword evidence="4" id="KW-1185">Reference proteome</keyword>
<dbReference type="OrthoDB" id="5372616at2"/>
<evidence type="ECO:0000259" key="2">
    <source>
        <dbReference type="Pfam" id="PF09084"/>
    </source>
</evidence>
<dbReference type="InterPro" id="IPR027939">
    <property type="entry name" value="NMT1/THI5"/>
</dbReference>
<dbReference type="AlphaFoldDB" id="A0A4Q0MC21"/>
<reference evidence="3 4" key="1">
    <citation type="submission" date="2018-12" db="EMBL/GenBank/DDBJ databases">
        <title>bacterium Hansschlegelia zhihuaiae S113.</title>
        <authorList>
            <person name="He J."/>
        </authorList>
    </citation>
    <scope>NUCLEOTIDE SEQUENCE [LARGE SCALE GENOMIC DNA]</scope>
    <source>
        <strain evidence="3 4">S 113</strain>
    </source>
</reference>
<dbReference type="InterPro" id="IPR015168">
    <property type="entry name" value="SsuA/THI5"/>
</dbReference>
<dbReference type="PANTHER" id="PTHR31528:SF15">
    <property type="entry name" value="RIBOFLAVIN-BINDING PROTEIN RIBY"/>
    <property type="match status" value="1"/>
</dbReference>
<protein>
    <submittedName>
        <fullName evidence="3">ABC transporter substrate-binding protein</fullName>
    </submittedName>
</protein>
<evidence type="ECO:0000313" key="4">
    <source>
        <dbReference type="Proteomes" id="UP000289708"/>
    </source>
</evidence>
<gene>
    <name evidence="3" type="ORF">EK403_15870</name>
</gene>
<dbReference type="PANTHER" id="PTHR31528">
    <property type="entry name" value="4-AMINO-5-HYDROXYMETHYL-2-METHYLPYRIMIDINE PHOSPHATE SYNTHASE THI11-RELATED"/>
    <property type="match status" value="1"/>
</dbReference>
<evidence type="ECO:0000313" key="3">
    <source>
        <dbReference type="EMBL" id="RXF70888.1"/>
    </source>
</evidence>